<feature type="region of interest" description="Disordered" evidence="5">
    <location>
        <begin position="1"/>
        <end position="21"/>
    </location>
</feature>
<keyword evidence="3" id="KW-0238">DNA-binding</keyword>
<accession>A0ABP1BRX7</accession>
<evidence type="ECO:0000259" key="6">
    <source>
        <dbReference type="Pfam" id="PF05687"/>
    </source>
</evidence>
<dbReference type="Proteomes" id="UP001497522">
    <property type="component" value="Chromosome 6"/>
</dbReference>
<name>A0ABP1BRX7_9BRYO</name>
<dbReference type="PANTHER" id="PTHR31506:SF2">
    <property type="entry name" value="BES1_BZR1 HOMOLOG PROTEIN 3"/>
    <property type="match status" value="1"/>
</dbReference>
<keyword evidence="2" id="KW-0805">Transcription regulation</keyword>
<dbReference type="EMBL" id="OZ023707">
    <property type="protein sequence ID" value="CAK9878883.1"/>
    <property type="molecule type" value="Genomic_DNA"/>
</dbReference>
<reference evidence="7" key="1">
    <citation type="submission" date="2024-03" db="EMBL/GenBank/DDBJ databases">
        <authorList>
            <consortium name="ELIXIR-Norway"/>
            <consortium name="Elixir Norway"/>
        </authorList>
    </citation>
    <scope>NUCLEOTIDE SEQUENCE</scope>
</reference>
<dbReference type="Pfam" id="PF05687">
    <property type="entry name" value="BES1_N"/>
    <property type="match status" value="1"/>
</dbReference>
<sequence>MTSGTRLPTWKERENNKKRERRRRAIAAKIFAGLRSYGNYKLPKHCDNNEVLKALCAEAGWIVDEEGNTYRKASTHAPLELISTLGSKPLLPSSEDQQMDVVSPSPSASPTSSSYPGAVAAAGQHDGCTSLIPWLKGLSSASAGPGAGGAVGRSSCAGTATTASKSVSSSSAASLPPFHTAMHVGCNHHHHHNMNNSSSGISGGSAPVTPPLSSPTARGIPVKPDWDAIAKDGLPECPTHAFSKHVVNAAWSSNPPVHPSSFLASAAAGAASNLQSHHHHHLQPASYCDTPDGCRTPADHEVESDFSAATTTAAPLPLEFPHMICRSTSFKWANGIRVHTGPPGSALGLTSTSSGTKDSSGMSLGPRSFPAATTTTMINAQFETPALQTGPYCNAAWHGGGGSPAAPTTAPQAATSTMPGPGMAPARLLNLGPGSSSRRADCKLHIDLEIISTDDVVQDCSLDHQHHHHALAESKKVSAATKVPDELELTLGSSRSSSSLQAPPPVSC</sequence>
<evidence type="ECO:0000313" key="8">
    <source>
        <dbReference type="Proteomes" id="UP001497522"/>
    </source>
</evidence>
<feature type="region of interest" description="Disordered" evidence="5">
    <location>
        <begin position="88"/>
        <end position="120"/>
    </location>
</feature>
<feature type="domain" description="BES1/BZR1 plant transcription factor N-terminal" evidence="6">
    <location>
        <begin position="4"/>
        <end position="122"/>
    </location>
</feature>
<keyword evidence="8" id="KW-1185">Reference proteome</keyword>
<feature type="region of interest" description="Disordered" evidence="5">
    <location>
        <begin position="344"/>
        <end position="364"/>
    </location>
</feature>
<organism evidence="7 8">
    <name type="scientific">Sphagnum jensenii</name>
    <dbReference type="NCBI Taxonomy" id="128206"/>
    <lineage>
        <taxon>Eukaryota</taxon>
        <taxon>Viridiplantae</taxon>
        <taxon>Streptophyta</taxon>
        <taxon>Embryophyta</taxon>
        <taxon>Bryophyta</taxon>
        <taxon>Sphagnophytina</taxon>
        <taxon>Sphagnopsida</taxon>
        <taxon>Sphagnales</taxon>
        <taxon>Sphagnaceae</taxon>
        <taxon>Sphagnum</taxon>
    </lineage>
</organism>
<dbReference type="InterPro" id="IPR008540">
    <property type="entry name" value="BES1_N"/>
</dbReference>
<comment type="similarity">
    <text evidence="1">Belongs to the BZR/LAT61 family.</text>
</comment>
<evidence type="ECO:0000256" key="3">
    <source>
        <dbReference type="ARBA" id="ARBA00023125"/>
    </source>
</evidence>
<protein>
    <recommendedName>
        <fullName evidence="6">BES1/BZR1 plant transcription factor N-terminal domain-containing protein</fullName>
    </recommendedName>
</protein>
<feature type="region of interest" description="Disordered" evidence="5">
    <location>
        <begin position="488"/>
        <end position="508"/>
    </location>
</feature>
<feature type="compositionally biased region" description="Low complexity" evidence="5">
    <location>
        <begin position="103"/>
        <end position="116"/>
    </location>
</feature>
<proteinExistence type="inferred from homology"/>
<evidence type="ECO:0000256" key="5">
    <source>
        <dbReference type="SAM" id="MobiDB-lite"/>
    </source>
</evidence>
<evidence type="ECO:0000313" key="7">
    <source>
        <dbReference type="EMBL" id="CAK9878883.1"/>
    </source>
</evidence>
<evidence type="ECO:0000256" key="4">
    <source>
        <dbReference type="ARBA" id="ARBA00023163"/>
    </source>
</evidence>
<evidence type="ECO:0000256" key="1">
    <source>
        <dbReference type="ARBA" id="ARBA00005909"/>
    </source>
</evidence>
<gene>
    <name evidence="7" type="ORF">CSSPJE1EN2_LOCUS20578</name>
</gene>
<dbReference type="InterPro" id="IPR033264">
    <property type="entry name" value="BZR"/>
</dbReference>
<dbReference type="PANTHER" id="PTHR31506">
    <property type="entry name" value="BES1/BZR1 HOMOLOG PROTEIN 3-RELATED"/>
    <property type="match status" value="1"/>
</dbReference>
<keyword evidence="4" id="KW-0804">Transcription</keyword>
<evidence type="ECO:0000256" key="2">
    <source>
        <dbReference type="ARBA" id="ARBA00023015"/>
    </source>
</evidence>
<feature type="region of interest" description="Disordered" evidence="5">
    <location>
        <begin position="190"/>
        <end position="221"/>
    </location>
</feature>